<dbReference type="RefSeq" id="WP_122129984.1">
    <property type="nucleotide sequence ID" value="NZ_CP033230.1"/>
</dbReference>
<gene>
    <name evidence="2" type="ORF">EBF16_26615</name>
</gene>
<dbReference type="InterPro" id="IPR036614">
    <property type="entry name" value="RusA-like_sf"/>
</dbReference>
<evidence type="ECO:0000313" key="3">
    <source>
        <dbReference type="Proteomes" id="UP000280708"/>
    </source>
</evidence>
<protein>
    <submittedName>
        <fullName evidence="2">Uncharacterized protein</fullName>
    </submittedName>
</protein>
<evidence type="ECO:0000256" key="1">
    <source>
        <dbReference type="SAM" id="MobiDB-lite"/>
    </source>
</evidence>
<dbReference type="EMBL" id="CP033230">
    <property type="protein sequence ID" value="AYO80125.1"/>
    <property type="molecule type" value="Genomic_DNA"/>
</dbReference>
<dbReference type="SUPFAM" id="SSF103084">
    <property type="entry name" value="Holliday junction resolvase RusA"/>
    <property type="match status" value="1"/>
</dbReference>
<dbReference type="AlphaFoldDB" id="A0A3G2UZ51"/>
<organism evidence="2 3">
    <name type="scientific">Sphingobium yanoikuyae</name>
    <name type="common">Sphingomonas yanoikuyae</name>
    <dbReference type="NCBI Taxonomy" id="13690"/>
    <lineage>
        <taxon>Bacteria</taxon>
        <taxon>Pseudomonadati</taxon>
        <taxon>Pseudomonadota</taxon>
        <taxon>Alphaproteobacteria</taxon>
        <taxon>Sphingomonadales</taxon>
        <taxon>Sphingomonadaceae</taxon>
        <taxon>Sphingobium</taxon>
    </lineage>
</organism>
<dbReference type="Gene3D" id="3.30.1330.70">
    <property type="entry name" value="Holliday junction resolvase RusA"/>
    <property type="match status" value="1"/>
</dbReference>
<dbReference type="GO" id="GO:0006281">
    <property type="term" value="P:DNA repair"/>
    <property type="evidence" value="ECO:0007669"/>
    <property type="project" value="InterPro"/>
</dbReference>
<feature type="region of interest" description="Disordered" evidence="1">
    <location>
        <begin position="1"/>
        <end position="20"/>
    </location>
</feature>
<evidence type="ECO:0000313" key="2">
    <source>
        <dbReference type="EMBL" id="AYO80125.1"/>
    </source>
</evidence>
<dbReference type="GO" id="GO:0000287">
    <property type="term" value="F:magnesium ion binding"/>
    <property type="evidence" value="ECO:0007669"/>
    <property type="project" value="InterPro"/>
</dbReference>
<name>A0A3G2UZ51_SPHYA</name>
<dbReference type="GO" id="GO:0006310">
    <property type="term" value="P:DNA recombination"/>
    <property type="evidence" value="ECO:0007669"/>
    <property type="project" value="InterPro"/>
</dbReference>
<accession>A0A3G2UZ51</accession>
<proteinExistence type="predicted"/>
<sequence>MQSVRLPWPPKELSPNSRAHWRRRHAASKSMRRAAHILCLEAKLRVAADGDIVLRLTLHPPVKREHDRDNGLARCKALLDGVADALRVNDRRFRPTADFAEPVEGGCVVLEIVEP</sequence>
<dbReference type="Proteomes" id="UP000280708">
    <property type="component" value="Chromosome"/>
</dbReference>
<reference evidence="2 3" key="1">
    <citation type="submission" date="2018-10" db="EMBL/GenBank/DDBJ databases">
        <title>Characterization and genome analysis of a novel bacterium Sphingobium yanoikuyae SJTF8 capable of degrading PAHs.</title>
        <authorList>
            <person name="Yin C."/>
            <person name="Xiong W."/>
            <person name="Liang R."/>
        </authorList>
    </citation>
    <scope>NUCLEOTIDE SEQUENCE [LARGE SCALE GENOMIC DNA]</scope>
    <source>
        <strain evidence="2 3">SJTF8</strain>
    </source>
</reference>